<name>A0A7R9CKI1_TIMCR</name>
<dbReference type="InterPro" id="IPR006575">
    <property type="entry name" value="RWD_dom"/>
</dbReference>
<accession>A0A7R9CKI1</accession>
<dbReference type="Pfam" id="PF05773">
    <property type="entry name" value="RWD"/>
    <property type="match status" value="1"/>
</dbReference>
<dbReference type="InterPro" id="IPR016135">
    <property type="entry name" value="UBQ-conjugating_enzyme/RWD"/>
</dbReference>
<proteinExistence type="predicted"/>
<dbReference type="EMBL" id="OC317514">
    <property type="protein sequence ID" value="CAD7397392.1"/>
    <property type="molecule type" value="Genomic_DNA"/>
</dbReference>
<evidence type="ECO:0000259" key="1">
    <source>
        <dbReference type="PROSITE" id="PS50908"/>
    </source>
</evidence>
<feature type="domain" description="RWD" evidence="1">
    <location>
        <begin position="13"/>
        <end position="107"/>
    </location>
</feature>
<dbReference type="AlphaFoldDB" id="A0A7R9CKI1"/>
<evidence type="ECO:0000313" key="2">
    <source>
        <dbReference type="EMBL" id="CAD7397392.1"/>
    </source>
</evidence>
<dbReference type="SUPFAM" id="SSF54495">
    <property type="entry name" value="UBC-like"/>
    <property type="match status" value="1"/>
</dbReference>
<protein>
    <recommendedName>
        <fullName evidence="1">RWD domain-containing protein</fullName>
    </recommendedName>
</protein>
<sequence length="107" mass="11950">MGDKDTPQERQENEMEALKAIFAREMRDVRNDQAWGLWSPLDLIITVTPQQGSSGPQEAHVTIDLHIICSSKYPDELPSTSCAPVTSRALDVLRSCNLSYPQRPALL</sequence>
<organism evidence="2">
    <name type="scientific">Timema cristinae</name>
    <name type="common">Walking stick</name>
    <dbReference type="NCBI Taxonomy" id="61476"/>
    <lineage>
        <taxon>Eukaryota</taxon>
        <taxon>Metazoa</taxon>
        <taxon>Ecdysozoa</taxon>
        <taxon>Arthropoda</taxon>
        <taxon>Hexapoda</taxon>
        <taxon>Insecta</taxon>
        <taxon>Pterygota</taxon>
        <taxon>Neoptera</taxon>
        <taxon>Polyneoptera</taxon>
        <taxon>Phasmatodea</taxon>
        <taxon>Timematodea</taxon>
        <taxon>Timematoidea</taxon>
        <taxon>Timematidae</taxon>
        <taxon>Timema</taxon>
    </lineage>
</organism>
<reference evidence="2" key="1">
    <citation type="submission" date="2020-11" db="EMBL/GenBank/DDBJ databases">
        <authorList>
            <person name="Tran Van P."/>
        </authorList>
    </citation>
    <scope>NUCLEOTIDE SEQUENCE</scope>
</reference>
<dbReference type="Gene3D" id="3.10.110.10">
    <property type="entry name" value="Ubiquitin Conjugating Enzyme"/>
    <property type="match status" value="1"/>
</dbReference>
<gene>
    <name evidence="2" type="ORF">TCEB3V08_LOCUS4071</name>
</gene>
<dbReference type="PROSITE" id="PS50908">
    <property type="entry name" value="RWD"/>
    <property type="match status" value="1"/>
</dbReference>
<dbReference type="CDD" id="cd23823">
    <property type="entry name" value="RWD_GCN2"/>
    <property type="match status" value="1"/>
</dbReference>